<dbReference type="GO" id="GO:0006869">
    <property type="term" value="P:lipid transport"/>
    <property type="evidence" value="ECO:0007669"/>
    <property type="project" value="UniProtKB-KW"/>
</dbReference>
<keyword evidence="5" id="KW-0813">Transport</keyword>
<feature type="compositionally biased region" description="Pro residues" evidence="13">
    <location>
        <begin position="498"/>
        <end position="512"/>
    </location>
</feature>
<evidence type="ECO:0000256" key="2">
    <source>
        <dbReference type="ARBA" id="ARBA00004623"/>
    </source>
</evidence>
<organism evidence="14 15">
    <name type="scientific">Hapsidospora chrysogenum (strain ATCC 11550 / CBS 779.69 / DSM 880 / IAM 14645 / JCM 23072 / IMI 49137)</name>
    <name type="common">Acremonium chrysogenum</name>
    <dbReference type="NCBI Taxonomy" id="857340"/>
    <lineage>
        <taxon>Eukaryota</taxon>
        <taxon>Fungi</taxon>
        <taxon>Dikarya</taxon>
        <taxon>Ascomycota</taxon>
        <taxon>Pezizomycotina</taxon>
        <taxon>Sordariomycetes</taxon>
        <taxon>Hypocreomycetidae</taxon>
        <taxon>Hypocreales</taxon>
        <taxon>Bionectriaceae</taxon>
        <taxon>Hapsidospora</taxon>
    </lineage>
</organism>
<dbReference type="GO" id="GO:0034045">
    <property type="term" value="C:phagophore assembly site membrane"/>
    <property type="evidence" value="ECO:0007669"/>
    <property type="project" value="UniProtKB-SubCell"/>
</dbReference>
<feature type="region of interest" description="Disordered" evidence="13">
    <location>
        <begin position="432"/>
        <end position="468"/>
    </location>
</feature>
<dbReference type="GO" id="GO:0005789">
    <property type="term" value="C:endoplasmic reticulum membrane"/>
    <property type="evidence" value="ECO:0007669"/>
    <property type="project" value="UniProtKB-SubCell"/>
</dbReference>
<feature type="compositionally biased region" description="Low complexity" evidence="13">
    <location>
        <begin position="331"/>
        <end position="344"/>
    </location>
</feature>
<evidence type="ECO:0000256" key="9">
    <source>
        <dbReference type="ARBA" id="ARBA00023136"/>
    </source>
</evidence>
<evidence type="ECO:0000256" key="3">
    <source>
        <dbReference type="ARBA" id="ARBA00009714"/>
    </source>
</evidence>
<feature type="region of interest" description="Disordered" evidence="13">
    <location>
        <begin position="286"/>
        <end position="317"/>
    </location>
</feature>
<feature type="compositionally biased region" description="Polar residues" evidence="13">
    <location>
        <begin position="386"/>
        <end position="395"/>
    </location>
</feature>
<dbReference type="GO" id="GO:0061723">
    <property type="term" value="P:glycophagy"/>
    <property type="evidence" value="ECO:0007669"/>
    <property type="project" value="TreeGrafter"/>
</dbReference>
<evidence type="ECO:0000313" key="15">
    <source>
        <dbReference type="Proteomes" id="UP000029964"/>
    </source>
</evidence>
<accession>A0A086T3H4</accession>
<dbReference type="Proteomes" id="UP000029964">
    <property type="component" value="Unassembled WGS sequence"/>
</dbReference>
<comment type="catalytic activity">
    <reaction evidence="10">
        <text>a 1,2-diacyl-sn-glycero-3-phospho-L-serine(in) = a 1,2-diacyl-sn-glycero-3-phospho-L-serine(out)</text>
        <dbReference type="Rhea" id="RHEA:38663"/>
        <dbReference type="ChEBI" id="CHEBI:57262"/>
    </reaction>
</comment>
<evidence type="ECO:0000256" key="1">
    <source>
        <dbReference type="ARBA" id="ARBA00004406"/>
    </source>
</evidence>
<dbReference type="GO" id="GO:0000422">
    <property type="term" value="P:autophagy of mitochondrion"/>
    <property type="evidence" value="ECO:0007669"/>
    <property type="project" value="TreeGrafter"/>
</dbReference>
<feature type="compositionally biased region" description="Basic and acidic residues" evidence="13">
    <location>
        <begin position="533"/>
        <end position="547"/>
    </location>
</feature>
<keyword evidence="15" id="KW-1185">Reference proteome</keyword>
<evidence type="ECO:0000256" key="8">
    <source>
        <dbReference type="ARBA" id="ARBA00023055"/>
    </source>
</evidence>
<dbReference type="PANTHER" id="PTHR13190">
    <property type="entry name" value="AUTOPHAGY-RELATED 2, ISOFORM A"/>
    <property type="match status" value="1"/>
</dbReference>
<gene>
    <name evidence="14" type="ORF">ACRE_053260</name>
</gene>
<evidence type="ECO:0000256" key="5">
    <source>
        <dbReference type="ARBA" id="ARBA00022448"/>
    </source>
</evidence>
<feature type="region of interest" description="Disordered" evidence="13">
    <location>
        <begin position="329"/>
        <end position="395"/>
    </location>
</feature>
<feature type="compositionally biased region" description="Basic and acidic residues" evidence="13">
    <location>
        <begin position="1242"/>
        <end position="1251"/>
    </location>
</feature>
<dbReference type="EMBL" id="JPKY01000059">
    <property type="protein sequence ID" value="KFH43906.1"/>
    <property type="molecule type" value="Genomic_DNA"/>
</dbReference>
<evidence type="ECO:0000256" key="4">
    <source>
        <dbReference type="ARBA" id="ARBA00018070"/>
    </source>
</evidence>
<evidence type="ECO:0000313" key="14">
    <source>
        <dbReference type="EMBL" id="KFH43906.1"/>
    </source>
</evidence>
<feature type="region of interest" description="Disordered" evidence="13">
    <location>
        <begin position="489"/>
        <end position="608"/>
    </location>
</feature>
<evidence type="ECO:0000256" key="12">
    <source>
        <dbReference type="ARBA" id="ARBA00024631"/>
    </source>
</evidence>
<name>A0A086T3H4_HAPC1</name>
<comment type="catalytic activity">
    <reaction evidence="12">
        <text>a 1,2-diacyl-sn-glycero-3-phosphocholine(in) = a 1,2-diacyl-sn-glycero-3-phosphocholine(out)</text>
        <dbReference type="Rhea" id="RHEA:38571"/>
        <dbReference type="ChEBI" id="CHEBI:57643"/>
    </reaction>
</comment>
<evidence type="ECO:0000256" key="13">
    <source>
        <dbReference type="SAM" id="MobiDB-lite"/>
    </source>
</evidence>
<keyword evidence="9" id="KW-0472">Membrane</keyword>
<dbReference type="InterPro" id="IPR026849">
    <property type="entry name" value="ATG2"/>
</dbReference>
<dbReference type="GO" id="GO:0061908">
    <property type="term" value="C:phagophore"/>
    <property type="evidence" value="ECO:0007669"/>
    <property type="project" value="TreeGrafter"/>
</dbReference>
<feature type="compositionally biased region" description="Low complexity" evidence="13">
    <location>
        <begin position="286"/>
        <end position="300"/>
    </location>
</feature>
<sequence>MATLFPSFRSSSMPKRLLRYALARLELLDTEALGMDNLDFAIGRNTVLEFRDVGIKLKKLEQLLQLPASVRLRKAKVILLRVTIPVDFYTSPILVAVEGVDVRLHVLSPDRKATRTPGAQTPGDPKAVPNPVDLAQSFLDTQPTSERKKLEEALAAETQDMGASLSISDDGSEEEGVGMGQPLSLPSFLADFLQGIVDRMQVKIKNVAFQLDMEVPVDLDASNPEPVSFQLALEDIDIEGVTTQVDEQDDPPMFVHREGKRHVSLNNVRAHLISEASVFSALAQSPSTMSPSLASSPAMTRNPPTRQNTISEHDSLRNSTVLAATQQSIRSGLSDDSVGSADSDGPIRDSEEALGIPYDLPGVGNPLDDDGPATPRASVYHAFDSSPESPQQSMFHSTLLPEDAVAHSTCFETGSPRRTTALADSVFEPASMTLAREPSLPVPDVEDPERASTLRGGSDGSSKGPVEDLTQSRLSLHGDAESMYMSAISHASETRPRSPSPPARASPPPETPISPADEPKTPERTPTLMPGEWGREYDSPPWVERRSTSPVSETPTLGNDPQIRSIDGASKSTSPEEAESNSQEADPQGDLPGHGIEPEDCATPRRPTRLVKEVLSTKRISLYIPSQHQHIQVQPASGESVASLSHSLGRSVYPQAPGAFSVHGAASSYSHGPQSPEPAANEHDDDALEVNLSPISVRFDASLGFLISIVITKLMSVLNSEDQQPSKAQRQAGKESKRGLDLKVTLQEISVDFLNQLGAVADTAERHLDPNAFNLSSEVLLNATLQNMAMSVSHAEDGATQPGGRGAAKGTSTTTTKIELQKFRFGYAHDDIISFDNARQISTSVRDTFLSSGYDIGANIVQAGGTLRADIETLPLVIQIDLQRLDETLGWFGGLSSFLNMSTSMASVHSPIIKQTSPQKPKPRGVRFEVPLDPDHKATGAETKVNLRIGGALVELHGKECSVSAGSSAIKLVNRGEGIGIAISRLHLSGPHPNNSLADPAITTEIGGVRVDFLTNPKESDLERLLDLITPSKANFDQGNDQIMVDTLLRQRRKGSVLRVGVETMTVRVKNTGQLVVLPNFADEIARLSTVAKYLPEDDRPGLLTLARVHKTNVSVDCGGQLGHVDASVDNLEVGHITMPSLVAVAVHGLSLNRNGAEELIRSGVSSNDGSTGAPVVMARMIGDEIEPIIKLRLENVAVEYRVPFVMDILGLDENATPRDFETSLAASVANLGDQAQTALRQPREEVERSKSKSGSPMTLDVGFGDCIVGLNPLRLPSKMILALTDAHLSVVLPRDVETKAVLSLRKASVLLIDDVAQVTQMSGAGKSRRRSCSTTSKQVAELCAQGYVDICYISSAKVVVDVVPGPEGEKQVEVDVRDDLLVLETCADSTQTLITLANALKPPTPPSKEIKYRTNVMPVQDLLASISAEAFGQAEGEYDFDQDFAGAQEMAGSGSDADFASDGALGINSRYYGEQDVEGEEMFDAMKSSGMSLGTSIQDTDEGVLVSNLSQASNFNEPVDSSDELVIHDNFYAGSSSSAHHVAKIWNSAKNSFDRAPEKLVKRSPLKVTVRDSHLIWNLFDGYDWSHTRDVISKAVHNVENQAMERQNRGQGANIYEEEIEDEEAIGDFLFNSIYIGIPANRDPAELARAINEELHDNATETESIATTAFTGASNRTARPHLQSSKRLRLHRSRRHKITFELQGVNVDLFSFPADESATESCIDVRVKNLDIYDHVPSSTWKKFATYDWEHGEREMGASMVHLEMLNVKPLADLPVSEIVLRASVLPLRLHVDQDALDFITRFFEFKDEDVPVHSSPNDVPFVQRAEVNSIPVRLDFKPKRVNYAGIRSGRTAEFMNFVGLEDANMVLRHAIIYGIPGFDRLGQTLNDLWMPDVTNNQLPGVIAGLVPVRSLVNIGSGIRDLVEIPLKEYKKDGRVIRSISKGAAAFARTTGTEIVKLGAKLAVGTQYALQGAEDILTDRPQHHHQQAEGNWDDDGLESEDKKEISLYADPPPNVLHGLRSGYRSLARDVNLARDAIIAVPGEVMQSQSPGGVAKAVWKRAPTIVFRPAVGVSKVIGQTLMGATNAIDPQHRRRVDEKYKKH</sequence>
<feature type="region of interest" description="Disordered" evidence="13">
    <location>
        <begin position="1237"/>
        <end position="1257"/>
    </location>
</feature>
<evidence type="ECO:0000256" key="10">
    <source>
        <dbReference type="ARBA" id="ARBA00024479"/>
    </source>
</evidence>
<dbReference type="GO" id="GO:0061709">
    <property type="term" value="P:reticulophagy"/>
    <property type="evidence" value="ECO:0007669"/>
    <property type="project" value="TreeGrafter"/>
</dbReference>
<dbReference type="GO" id="GO:0032266">
    <property type="term" value="F:phosphatidylinositol-3-phosphate binding"/>
    <property type="evidence" value="ECO:0007669"/>
    <property type="project" value="TreeGrafter"/>
</dbReference>
<dbReference type="PANTHER" id="PTHR13190:SF1">
    <property type="entry name" value="AUTOPHAGY-RELATED 2, ISOFORM A"/>
    <property type="match status" value="1"/>
</dbReference>
<protein>
    <recommendedName>
        <fullName evidence="4">Autophagy-related protein 2</fullName>
    </recommendedName>
</protein>
<dbReference type="Pfam" id="PF13329">
    <property type="entry name" value="ATG2_CAD"/>
    <property type="match status" value="1"/>
</dbReference>
<dbReference type="GO" id="GO:0043495">
    <property type="term" value="F:protein-membrane adaptor activity"/>
    <property type="evidence" value="ECO:0007669"/>
    <property type="project" value="TreeGrafter"/>
</dbReference>
<feature type="compositionally biased region" description="Polar residues" evidence="13">
    <location>
        <begin position="720"/>
        <end position="729"/>
    </location>
</feature>
<reference evidence="15" key="1">
    <citation type="journal article" date="2014" name="Genome Announc.">
        <title>Genome sequence and annotation of Acremonium chrysogenum, producer of the beta-lactam antibiotic cephalosporin C.</title>
        <authorList>
            <person name="Terfehr D."/>
            <person name="Dahlmann T.A."/>
            <person name="Specht T."/>
            <person name="Zadra I."/>
            <person name="Kuernsteiner H."/>
            <person name="Kueck U."/>
        </authorList>
    </citation>
    <scope>NUCLEOTIDE SEQUENCE [LARGE SCALE GENOMIC DNA]</scope>
    <source>
        <strain evidence="15">ATCC 11550 / CBS 779.69 / DSM 880 / IAM 14645 / JCM 23072 / IMI 49137</strain>
    </source>
</reference>
<comment type="catalytic activity">
    <reaction evidence="11">
        <text>a 1,2-diacyl-sn-glycero-3-phosphoethanolamine(in) = a 1,2-diacyl-sn-glycero-3-phosphoethanolamine(out)</text>
        <dbReference type="Rhea" id="RHEA:38895"/>
        <dbReference type="ChEBI" id="CHEBI:64612"/>
    </reaction>
</comment>
<feature type="region of interest" description="Disordered" evidence="13">
    <location>
        <begin position="720"/>
        <end position="739"/>
    </location>
</feature>
<keyword evidence="8" id="KW-0445">Lipid transport</keyword>
<feature type="region of interest" description="Disordered" evidence="13">
    <location>
        <begin position="664"/>
        <end position="683"/>
    </location>
</feature>
<keyword evidence="6" id="KW-0256">Endoplasmic reticulum</keyword>
<evidence type="ECO:0000256" key="6">
    <source>
        <dbReference type="ARBA" id="ARBA00022824"/>
    </source>
</evidence>
<comment type="caution">
    <text evidence="14">The sequence shown here is derived from an EMBL/GenBank/DDBJ whole genome shotgun (WGS) entry which is preliminary data.</text>
</comment>
<keyword evidence="7" id="KW-0072">Autophagy</keyword>
<feature type="region of interest" description="Disordered" evidence="13">
    <location>
        <begin position="1981"/>
        <end position="2000"/>
    </location>
</feature>
<dbReference type="STRING" id="857340.A0A086T3H4"/>
<comment type="subcellular location">
    <subcellularLocation>
        <location evidence="1">Endoplasmic reticulum membrane</location>
        <topology evidence="1">Peripheral membrane protein</topology>
    </subcellularLocation>
    <subcellularLocation>
        <location evidence="2">Preautophagosomal structure membrane</location>
        <topology evidence="2">Peripheral membrane protein</topology>
    </subcellularLocation>
</comment>
<feature type="region of interest" description="Disordered" evidence="13">
    <location>
        <begin position="111"/>
        <end position="131"/>
    </location>
</feature>
<comment type="similarity">
    <text evidence="3">Belongs to the ATG2 family.</text>
</comment>
<dbReference type="GO" id="GO:0000045">
    <property type="term" value="P:autophagosome assembly"/>
    <property type="evidence" value="ECO:0007669"/>
    <property type="project" value="TreeGrafter"/>
</dbReference>
<feature type="region of interest" description="Disordered" evidence="13">
    <location>
        <begin position="159"/>
        <end position="178"/>
    </location>
</feature>
<evidence type="ECO:0000256" key="11">
    <source>
        <dbReference type="ARBA" id="ARBA00024615"/>
    </source>
</evidence>
<proteinExistence type="inferred from homology"/>
<feature type="compositionally biased region" description="Polar residues" evidence="13">
    <location>
        <begin position="548"/>
        <end position="559"/>
    </location>
</feature>
<feature type="compositionally biased region" description="Polar residues" evidence="13">
    <location>
        <begin position="570"/>
        <end position="585"/>
    </location>
</feature>
<evidence type="ECO:0000256" key="7">
    <source>
        <dbReference type="ARBA" id="ARBA00023006"/>
    </source>
</evidence>
<dbReference type="GO" id="GO:0034727">
    <property type="term" value="P:piecemeal microautophagy of the nucleus"/>
    <property type="evidence" value="ECO:0007669"/>
    <property type="project" value="TreeGrafter"/>
</dbReference>
<dbReference type="OrthoDB" id="18982at2759"/>
<dbReference type="HOGENOM" id="CLU_000626_1_0_1"/>